<name>A0ABV6AIS6_9HYPH</name>
<gene>
    <name evidence="2" type="ORF">ACFFP0_16750</name>
</gene>
<dbReference type="EMBL" id="JBHMAA010000018">
    <property type="protein sequence ID" value="MFB9950506.1"/>
    <property type="molecule type" value="Genomic_DNA"/>
</dbReference>
<dbReference type="Gene3D" id="3.30.1540.10">
    <property type="entry name" value="formyl-coa transferase, domain 3"/>
    <property type="match status" value="1"/>
</dbReference>
<dbReference type="InterPro" id="IPR044855">
    <property type="entry name" value="CoA-Trfase_III_dom3_sf"/>
</dbReference>
<dbReference type="PANTHER" id="PTHR48207">
    <property type="entry name" value="SUCCINATE--HYDROXYMETHYLGLUTARATE COA-TRANSFERASE"/>
    <property type="match status" value="1"/>
</dbReference>
<dbReference type="GO" id="GO:0016740">
    <property type="term" value="F:transferase activity"/>
    <property type="evidence" value="ECO:0007669"/>
    <property type="project" value="UniProtKB-KW"/>
</dbReference>
<dbReference type="RefSeq" id="WP_377263002.1">
    <property type="nucleotide sequence ID" value="NZ_JBHMAA010000018.1"/>
</dbReference>
<organism evidence="2 3">
    <name type="scientific">Rhizobium puerariae</name>
    <dbReference type="NCBI Taxonomy" id="1585791"/>
    <lineage>
        <taxon>Bacteria</taxon>
        <taxon>Pseudomonadati</taxon>
        <taxon>Pseudomonadota</taxon>
        <taxon>Alphaproteobacteria</taxon>
        <taxon>Hyphomicrobiales</taxon>
        <taxon>Rhizobiaceae</taxon>
        <taxon>Rhizobium/Agrobacterium group</taxon>
        <taxon>Rhizobium</taxon>
    </lineage>
</organism>
<dbReference type="Gene3D" id="3.40.50.10540">
    <property type="entry name" value="Crotonobetainyl-coa:carnitine coa-transferase, domain 1"/>
    <property type="match status" value="1"/>
</dbReference>
<dbReference type="InterPro" id="IPR050483">
    <property type="entry name" value="CoA-transferase_III_domain"/>
</dbReference>
<dbReference type="SUPFAM" id="SSF89796">
    <property type="entry name" value="CoA-transferase family III (CaiB/BaiF)"/>
    <property type="match status" value="1"/>
</dbReference>
<dbReference type="Proteomes" id="UP001589692">
    <property type="component" value="Unassembled WGS sequence"/>
</dbReference>
<proteinExistence type="predicted"/>
<evidence type="ECO:0000313" key="2">
    <source>
        <dbReference type="EMBL" id="MFB9950506.1"/>
    </source>
</evidence>
<evidence type="ECO:0000313" key="3">
    <source>
        <dbReference type="Proteomes" id="UP001589692"/>
    </source>
</evidence>
<evidence type="ECO:0000256" key="1">
    <source>
        <dbReference type="ARBA" id="ARBA00022679"/>
    </source>
</evidence>
<dbReference type="Pfam" id="PF02515">
    <property type="entry name" value="CoA_transf_3"/>
    <property type="match status" value="1"/>
</dbReference>
<dbReference type="InterPro" id="IPR023606">
    <property type="entry name" value="CoA-Trfase_III_dom_1_sf"/>
</dbReference>
<dbReference type="PANTHER" id="PTHR48207:SF3">
    <property type="entry name" value="SUCCINATE--HYDROXYMETHYLGLUTARATE COA-TRANSFERASE"/>
    <property type="match status" value="1"/>
</dbReference>
<protein>
    <submittedName>
        <fullName evidence="2">CaiB/BaiF CoA transferase family protein</fullName>
    </submittedName>
</protein>
<dbReference type="InterPro" id="IPR003673">
    <property type="entry name" value="CoA-Trfase_fam_III"/>
</dbReference>
<comment type="caution">
    <text evidence="2">The sequence shown here is derived from an EMBL/GenBank/DDBJ whole genome shotgun (WGS) entry which is preliminary data.</text>
</comment>
<keyword evidence="1 2" id="KW-0808">Transferase</keyword>
<reference evidence="2 3" key="1">
    <citation type="submission" date="2024-09" db="EMBL/GenBank/DDBJ databases">
        <authorList>
            <person name="Sun Q."/>
            <person name="Mori K."/>
        </authorList>
    </citation>
    <scope>NUCLEOTIDE SEQUENCE [LARGE SCALE GENOMIC DNA]</scope>
    <source>
        <strain evidence="2 3">TBRC 4938</strain>
    </source>
</reference>
<accession>A0ABV6AIS6</accession>
<keyword evidence="3" id="KW-1185">Reference proteome</keyword>
<sequence>MLQNLSVPGSETLEAKPAHLPLAGIKVVEFCHIAMGPTVGLILAELGADVIKVEPLPNGDRTRYLKGHIAGAFGYFNRFKKSVGVDIKTDKGKEIVKRLVENADVVTENFGAGTADRIGIGYDQLSKYNDRLIYCSLKGFLPGPYEDRAGLDELAQIMSGLAYMTGPLGQPLRAGSSIIDIGGGMFGAIGILAAIVQRQVTGKGQKVESALYETAVFFTGQHMAGEAHTGKKALPYPVRERSWPIYETFETADGRSVFIGVTSDKQWQAFCTAFGRQDLLAMPEYKTNELRRDNKEKLRPMVVEIAAGLNAHELIETLAPIGCPVGLAAVPGDLFEDPHLNFEGRMTETTLPGGKKAKLPRLPLKMSDIPTASRPHSHVPEFAENTEEVLSAIGFSSEDIRRLRDESVIQ</sequence>